<dbReference type="InterPro" id="IPR050951">
    <property type="entry name" value="Retrovirus_Pol_polyprotein"/>
</dbReference>
<dbReference type="PROSITE" id="PS50878">
    <property type="entry name" value="RT_POL"/>
    <property type="match status" value="1"/>
</dbReference>
<feature type="domain" description="Reverse transcriptase" evidence="1">
    <location>
        <begin position="543"/>
        <end position="721"/>
    </location>
</feature>
<sequence length="732" mass="83935">MFRGARKEELTLIADELGEIINPEMKVLDLKNLILNSDKYKTDKVFIDDYLDSIIADRKSKEEQERLTEQSKLEFEKIKLEQIKLEIELGKINLERAKLDSQRDSNDLQRINPETNQTSIENFIQNNSNDEFGKITLSSAFGENVEAKLIKTSITLDNNSLNHPMDCLVAITDKLNAEALIPPSLYEALCSINNETNENDIFAESVDSFTPFSNDENDAESGNEIFYVESDSDNLNFNSDYSKIKDEQNNCDSLKKVRAELKLNKGNFLLVEELIYHRDKILNEPVMQLVLPRCRIDKVMKLAHELLYGREARGPLAILKSSWAGEIHLPTNISQSAADYLQEMKIKMEKAAESASLTAAQKQKSYGDYFNKRSSVKNFSIGEQVVLLIPDSSNKIYARWTGPGEIIQHHPPHSYKVKLPDGTVRHVHVNKIRKYHPRALAVGVIFEDDHEFGEIHPTPNLLRSTSERVLHETDLNHLKETEREQVLAILLKHRTLFTSDVKIAKVGAHRIRLKPNIERKKPFLYRIPESLKIKVDEQIEELLRLDLIEESDAEIAYPIVCVNKKDGTLRLCVDFRALNSESLSDDFPMEDAVELIHSIGRANIITTLDLLKGYWAIPMAEDSKNLTSFKTHRQQYRFKVMSFGLKNASATFQREMNKALSCCREFSRAYIDDIAIFSKNWEEHLLHLDTILTKLSELNFTVNLKKCGFGKTQIKYLGLKLNFILIITLYLT</sequence>
<protein>
    <recommendedName>
        <fullName evidence="1">Reverse transcriptase domain-containing protein</fullName>
    </recommendedName>
</protein>
<gene>
    <name evidence="2" type="primary">TY3B-G</name>
    <name evidence="2" type="ORF">TNCT_675561</name>
</gene>
<dbReference type="EMBL" id="BMAO01014004">
    <property type="protein sequence ID" value="GFQ92280.1"/>
    <property type="molecule type" value="Genomic_DNA"/>
</dbReference>
<dbReference type="Gene3D" id="3.30.70.270">
    <property type="match status" value="1"/>
</dbReference>
<dbReference type="CDD" id="cd01647">
    <property type="entry name" value="RT_LTR"/>
    <property type="match status" value="1"/>
</dbReference>
<dbReference type="Proteomes" id="UP000887116">
    <property type="component" value="Unassembled WGS sequence"/>
</dbReference>
<name>A0A8X6J5A7_TRICU</name>
<evidence type="ECO:0000259" key="1">
    <source>
        <dbReference type="PROSITE" id="PS50878"/>
    </source>
</evidence>
<reference evidence="2" key="1">
    <citation type="submission" date="2020-07" db="EMBL/GenBank/DDBJ databases">
        <title>Multicomponent nature underlies the extraordinary mechanical properties of spider dragline silk.</title>
        <authorList>
            <person name="Kono N."/>
            <person name="Nakamura H."/>
            <person name="Mori M."/>
            <person name="Yoshida Y."/>
            <person name="Ohtoshi R."/>
            <person name="Malay A.D."/>
            <person name="Moran D.A.P."/>
            <person name="Tomita M."/>
            <person name="Numata K."/>
            <person name="Arakawa K."/>
        </authorList>
    </citation>
    <scope>NUCLEOTIDE SEQUENCE</scope>
</reference>
<keyword evidence="3" id="KW-1185">Reference proteome</keyword>
<organism evidence="2 3">
    <name type="scientific">Trichonephila clavata</name>
    <name type="common">Joro spider</name>
    <name type="synonym">Nephila clavata</name>
    <dbReference type="NCBI Taxonomy" id="2740835"/>
    <lineage>
        <taxon>Eukaryota</taxon>
        <taxon>Metazoa</taxon>
        <taxon>Ecdysozoa</taxon>
        <taxon>Arthropoda</taxon>
        <taxon>Chelicerata</taxon>
        <taxon>Arachnida</taxon>
        <taxon>Araneae</taxon>
        <taxon>Araneomorphae</taxon>
        <taxon>Entelegynae</taxon>
        <taxon>Araneoidea</taxon>
        <taxon>Nephilidae</taxon>
        <taxon>Trichonephila</taxon>
    </lineage>
</organism>
<evidence type="ECO:0000313" key="2">
    <source>
        <dbReference type="EMBL" id="GFQ92280.1"/>
    </source>
</evidence>
<dbReference type="PANTHER" id="PTHR37984">
    <property type="entry name" value="PROTEIN CBG26694"/>
    <property type="match status" value="1"/>
</dbReference>
<proteinExistence type="predicted"/>
<dbReference type="Gene3D" id="3.10.10.10">
    <property type="entry name" value="HIV Type 1 Reverse Transcriptase, subunit A, domain 1"/>
    <property type="match status" value="1"/>
</dbReference>
<dbReference type="InterPro" id="IPR000477">
    <property type="entry name" value="RT_dom"/>
</dbReference>
<dbReference type="AlphaFoldDB" id="A0A8X6J5A7"/>
<dbReference type="Pfam" id="PF00078">
    <property type="entry name" value="RVT_1"/>
    <property type="match status" value="1"/>
</dbReference>
<accession>A0A8X6J5A7</accession>
<dbReference type="GO" id="GO:0071897">
    <property type="term" value="P:DNA biosynthetic process"/>
    <property type="evidence" value="ECO:0007669"/>
    <property type="project" value="UniProtKB-ARBA"/>
</dbReference>
<dbReference type="OrthoDB" id="6430750at2759"/>
<dbReference type="SUPFAM" id="SSF56672">
    <property type="entry name" value="DNA/RNA polymerases"/>
    <property type="match status" value="1"/>
</dbReference>
<dbReference type="PANTHER" id="PTHR37984:SF5">
    <property type="entry name" value="PROTEIN NYNRIN-LIKE"/>
    <property type="match status" value="1"/>
</dbReference>
<comment type="caution">
    <text evidence="2">The sequence shown here is derived from an EMBL/GenBank/DDBJ whole genome shotgun (WGS) entry which is preliminary data.</text>
</comment>
<dbReference type="InterPro" id="IPR043128">
    <property type="entry name" value="Rev_trsase/Diguanyl_cyclase"/>
</dbReference>
<dbReference type="InterPro" id="IPR043502">
    <property type="entry name" value="DNA/RNA_pol_sf"/>
</dbReference>
<evidence type="ECO:0000313" key="3">
    <source>
        <dbReference type="Proteomes" id="UP000887116"/>
    </source>
</evidence>